<reference evidence="1" key="1">
    <citation type="submission" date="2025-08" db="UniProtKB">
        <authorList>
            <consortium name="RefSeq"/>
        </authorList>
    </citation>
    <scope>IDENTIFICATION</scope>
</reference>
<gene>
    <name evidence="1" type="primary">LOC107787349</name>
</gene>
<name>A0A1S3ZJA9_TOBAC</name>
<protein>
    <submittedName>
        <fullName evidence="1">Uncharacterized protein</fullName>
    </submittedName>
</protein>
<dbReference type="SMR" id="A0A1S3ZJA9"/>
<dbReference type="PaxDb" id="4097-A0A1S3ZJA9"/>
<dbReference type="KEGG" id="nta:107787349"/>
<evidence type="ECO:0000313" key="1">
    <source>
        <dbReference type="RefSeq" id="XP_016464392.1"/>
    </source>
</evidence>
<accession>A0A1S3ZJA9</accession>
<dbReference type="AlphaFoldDB" id="A0A1S3ZJA9"/>
<sequence>MSELLRQGARLQKFLDEGEPLRLLSEEKEVELQHWRYEAYGSSNYESYLMEQLQKKIEVLEYLKGDIDRIRTVCGRLRAQVQAQALEETGASAKVPAFEVQLRLARDNVKVQADMIGKLESDLSKIRLR</sequence>
<proteinExistence type="predicted"/>
<dbReference type="RefSeq" id="XP_016464392.1">
    <property type="nucleotide sequence ID" value="XM_016608906.1"/>
</dbReference>
<organism evidence="1">
    <name type="scientific">Nicotiana tabacum</name>
    <name type="common">Common tobacco</name>
    <dbReference type="NCBI Taxonomy" id="4097"/>
    <lineage>
        <taxon>Eukaryota</taxon>
        <taxon>Viridiplantae</taxon>
        <taxon>Streptophyta</taxon>
        <taxon>Embryophyta</taxon>
        <taxon>Tracheophyta</taxon>
        <taxon>Spermatophyta</taxon>
        <taxon>Magnoliopsida</taxon>
        <taxon>eudicotyledons</taxon>
        <taxon>Gunneridae</taxon>
        <taxon>Pentapetalae</taxon>
        <taxon>asterids</taxon>
        <taxon>lamiids</taxon>
        <taxon>Solanales</taxon>
        <taxon>Solanaceae</taxon>
        <taxon>Nicotianoideae</taxon>
        <taxon>Nicotianeae</taxon>
        <taxon>Nicotiana</taxon>
    </lineage>
</organism>